<feature type="domain" description="Beta-lactamase class A catalytic" evidence="1">
    <location>
        <begin position="53"/>
        <end position="300"/>
    </location>
</feature>
<evidence type="ECO:0000313" key="2">
    <source>
        <dbReference type="EMBL" id="AQS55377.1"/>
    </source>
</evidence>
<dbReference type="Gene3D" id="3.40.710.10">
    <property type="entry name" value="DD-peptidase/beta-lactamase superfamily"/>
    <property type="match status" value="1"/>
</dbReference>
<proteinExistence type="predicted"/>
<dbReference type="InterPro" id="IPR012338">
    <property type="entry name" value="Beta-lactam/transpept-like"/>
</dbReference>
<evidence type="ECO:0000259" key="1">
    <source>
        <dbReference type="Pfam" id="PF13354"/>
    </source>
</evidence>
<protein>
    <recommendedName>
        <fullName evidence="1">Beta-lactamase class A catalytic domain-containing protein</fullName>
    </recommendedName>
</protein>
<dbReference type="STRING" id="1471761.B0W44_05850"/>
<sequence>MFGVLVTVTFILIFIIGIPFYLKAKDLKKDETDVLNFVREHPDKCSLYLIENDETVIDYHSEKLMPLASSVKIIVAVEFSKQVVDGRLDPNQMISLSELDKFYIPRTDGGAHDKWLQSLGDNVVDGHVSLYDVASGMIQFSSNANTEFLIDLLGVDNINARMKLLGIEDHSDIYYFTSSFLLPAAMKHEKKLSNAETIHLINSMDREQYGSYCKKIHQQLRDERDQLLNHLEKHLHNPKFERIISDRLPASTAKEYALLMNKIHSESILSGEGLSVLRHLLESHSYRSDKILRIGAKGGSTRYVATIALYAERVDNHRYALAFFVHDPDGVEITWVQQKFSLFVKKLLEDRQFKAKVQSQLV</sequence>
<dbReference type="PANTHER" id="PTHR35333">
    <property type="entry name" value="BETA-LACTAMASE"/>
    <property type="match status" value="1"/>
</dbReference>
<keyword evidence="3" id="KW-1185">Reference proteome</keyword>
<dbReference type="GO" id="GO:0030655">
    <property type="term" value="P:beta-lactam antibiotic catabolic process"/>
    <property type="evidence" value="ECO:0007669"/>
    <property type="project" value="InterPro"/>
</dbReference>
<dbReference type="KEGG" id="ntr:B0W44_05850"/>
<accession>A0A1U9K5P7</accession>
<name>A0A1U9K5P7_9BACL</name>
<gene>
    <name evidence="2" type="ORF">B0W44_05850</name>
</gene>
<dbReference type="AlphaFoldDB" id="A0A1U9K5P7"/>
<dbReference type="GO" id="GO:0008800">
    <property type="term" value="F:beta-lactamase activity"/>
    <property type="evidence" value="ECO:0007669"/>
    <property type="project" value="InterPro"/>
</dbReference>
<dbReference type="InterPro" id="IPR000871">
    <property type="entry name" value="Beta-lactam_class-A"/>
</dbReference>
<reference evidence="2 3" key="1">
    <citation type="journal article" date="2015" name="Int. J. Syst. Evol. Microbiol.">
        <title>Novibacillus thermophilus gen. nov., sp. nov., a Gram-staining-negative and moderately thermophilic member of the family Thermoactinomycetaceae.</title>
        <authorList>
            <person name="Yang G."/>
            <person name="Chen J."/>
            <person name="Zhou S."/>
        </authorList>
    </citation>
    <scope>NUCLEOTIDE SEQUENCE [LARGE SCALE GENOMIC DNA]</scope>
    <source>
        <strain evidence="2 3">SG-1</strain>
    </source>
</reference>
<dbReference type="Pfam" id="PF13354">
    <property type="entry name" value="Beta-lactamase2"/>
    <property type="match status" value="1"/>
</dbReference>
<dbReference type="PANTHER" id="PTHR35333:SF3">
    <property type="entry name" value="BETA-LACTAMASE-TYPE TRANSPEPTIDASE FOLD CONTAINING PROTEIN"/>
    <property type="match status" value="1"/>
</dbReference>
<dbReference type="EMBL" id="CP019699">
    <property type="protein sequence ID" value="AQS55377.1"/>
    <property type="molecule type" value="Genomic_DNA"/>
</dbReference>
<dbReference type="SUPFAM" id="SSF56601">
    <property type="entry name" value="beta-lactamase/transpeptidase-like"/>
    <property type="match status" value="1"/>
</dbReference>
<dbReference type="InterPro" id="IPR045155">
    <property type="entry name" value="Beta-lactam_cat"/>
</dbReference>
<evidence type="ECO:0000313" key="3">
    <source>
        <dbReference type="Proteomes" id="UP000188603"/>
    </source>
</evidence>
<dbReference type="RefSeq" id="WP_077719199.1">
    <property type="nucleotide sequence ID" value="NZ_CP019699.1"/>
</dbReference>
<dbReference type="OrthoDB" id="975092at2"/>
<dbReference type="Proteomes" id="UP000188603">
    <property type="component" value="Chromosome"/>
</dbReference>
<dbReference type="GO" id="GO:0046677">
    <property type="term" value="P:response to antibiotic"/>
    <property type="evidence" value="ECO:0007669"/>
    <property type="project" value="InterPro"/>
</dbReference>
<organism evidence="2 3">
    <name type="scientific">Novibacillus thermophilus</name>
    <dbReference type="NCBI Taxonomy" id="1471761"/>
    <lineage>
        <taxon>Bacteria</taxon>
        <taxon>Bacillati</taxon>
        <taxon>Bacillota</taxon>
        <taxon>Bacilli</taxon>
        <taxon>Bacillales</taxon>
        <taxon>Thermoactinomycetaceae</taxon>
        <taxon>Novibacillus</taxon>
    </lineage>
</organism>